<dbReference type="InterPro" id="IPR005548">
    <property type="entry name" value="Cell_div_FtsQ/DivIB_C"/>
</dbReference>
<comment type="subcellular location">
    <subcellularLocation>
        <location evidence="1">Membrane</location>
    </subcellularLocation>
</comment>
<evidence type="ECO:0000256" key="5">
    <source>
        <dbReference type="ARBA" id="ARBA00022989"/>
    </source>
</evidence>
<dbReference type="Pfam" id="PF08478">
    <property type="entry name" value="POTRA_1"/>
    <property type="match status" value="1"/>
</dbReference>
<evidence type="ECO:0000256" key="2">
    <source>
        <dbReference type="ARBA" id="ARBA00022475"/>
    </source>
</evidence>
<dbReference type="EMBL" id="DXIE01000028">
    <property type="protein sequence ID" value="HIV62065.1"/>
    <property type="molecule type" value="Genomic_DNA"/>
</dbReference>
<accession>A0A9D1PHU1</accession>
<feature type="transmembrane region" description="Helical" evidence="9">
    <location>
        <begin position="47"/>
        <end position="69"/>
    </location>
</feature>
<evidence type="ECO:0000256" key="4">
    <source>
        <dbReference type="ARBA" id="ARBA00022692"/>
    </source>
</evidence>
<evidence type="ECO:0000256" key="7">
    <source>
        <dbReference type="ARBA" id="ARBA00023306"/>
    </source>
</evidence>
<dbReference type="PROSITE" id="PS51779">
    <property type="entry name" value="POTRA"/>
    <property type="match status" value="1"/>
</dbReference>
<reference evidence="11" key="1">
    <citation type="journal article" date="2021" name="PeerJ">
        <title>Extensive microbial diversity within the chicken gut microbiome revealed by metagenomics and culture.</title>
        <authorList>
            <person name="Gilroy R."/>
            <person name="Ravi A."/>
            <person name="Getino M."/>
            <person name="Pursley I."/>
            <person name="Horton D.L."/>
            <person name="Alikhan N.F."/>
            <person name="Baker D."/>
            <person name="Gharbi K."/>
            <person name="Hall N."/>
            <person name="Watson M."/>
            <person name="Adriaenssens E.M."/>
            <person name="Foster-Nyarko E."/>
            <person name="Jarju S."/>
            <person name="Secka A."/>
            <person name="Antonio M."/>
            <person name="Oren A."/>
            <person name="Chaudhuri R.R."/>
            <person name="La Ragione R."/>
            <person name="Hildebrand F."/>
            <person name="Pallen M.J."/>
        </authorList>
    </citation>
    <scope>NUCLEOTIDE SEQUENCE</scope>
    <source>
        <strain evidence="11">CHK193-4272</strain>
    </source>
</reference>
<dbReference type="Proteomes" id="UP000886808">
    <property type="component" value="Unassembled WGS sequence"/>
</dbReference>
<dbReference type="AlphaFoldDB" id="A0A9D1PHU1"/>
<feature type="domain" description="POTRA" evidence="10">
    <location>
        <begin position="69"/>
        <end position="138"/>
    </location>
</feature>
<evidence type="ECO:0000313" key="12">
    <source>
        <dbReference type="Proteomes" id="UP000886808"/>
    </source>
</evidence>
<dbReference type="InterPro" id="IPR034746">
    <property type="entry name" value="POTRA"/>
</dbReference>
<protein>
    <submittedName>
        <fullName evidence="11">FtsQ-type POTRA domain-containing protein</fullName>
    </submittedName>
</protein>
<evidence type="ECO:0000313" key="11">
    <source>
        <dbReference type="EMBL" id="HIV62065.1"/>
    </source>
</evidence>
<evidence type="ECO:0000256" key="6">
    <source>
        <dbReference type="ARBA" id="ARBA00023136"/>
    </source>
</evidence>
<keyword evidence="5 9" id="KW-1133">Transmembrane helix</keyword>
<dbReference type="Pfam" id="PF03799">
    <property type="entry name" value="FtsQ_DivIB_C"/>
    <property type="match status" value="1"/>
</dbReference>
<sequence>MGNQNSTPIKQNLPNKPPSGNRKRPNKPISRSERQRRKVKQSVRRKISARIAFLIMTFIAAFLAVTIFFKIDSIEITATEHYTEDELISASGIEIGDNLFTFRTSKVEKELLEKYPYLASVSVTRSLPSTLVIKAVDSVPAAAVNLASGGYCLIDENGKLLEQASTVPEGIPTVTGVTVSDMAEGKYLTDNSKSEILVDITKVLKEKNIISNVNFINVSCITDVRMGYLGRLDVRLGQADKLKEKIQMLIHIAENELSPSDINTVYLEDATTVYCPPTTLEKIQQSALPISDVNPSLNA</sequence>
<dbReference type="InterPro" id="IPR013685">
    <property type="entry name" value="POTRA_FtsQ_type"/>
</dbReference>
<evidence type="ECO:0000256" key="3">
    <source>
        <dbReference type="ARBA" id="ARBA00022618"/>
    </source>
</evidence>
<proteinExistence type="predicted"/>
<evidence type="ECO:0000256" key="1">
    <source>
        <dbReference type="ARBA" id="ARBA00004370"/>
    </source>
</evidence>
<dbReference type="GO" id="GO:0051301">
    <property type="term" value="P:cell division"/>
    <property type="evidence" value="ECO:0007669"/>
    <property type="project" value="UniProtKB-KW"/>
</dbReference>
<dbReference type="PANTHER" id="PTHR37820:SF1">
    <property type="entry name" value="CELL DIVISION PROTEIN FTSQ"/>
    <property type="match status" value="1"/>
</dbReference>
<keyword evidence="2" id="KW-1003">Cell membrane</keyword>
<organism evidence="11 12">
    <name type="scientific">Candidatus Butyricicoccus avistercoris</name>
    <dbReference type="NCBI Taxonomy" id="2838518"/>
    <lineage>
        <taxon>Bacteria</taxon>
        <taxon>Bacillati</taxon>
        <taxon>Bacillota</taxon>
        <taxon>Clostridia</taxon>
        <taxon>Eubacteriales</taxon>
        <taxon>Butyricicoccaceae</taxon>
        <taxon>Butyricicoccus</taxon>
    </lineage>
</organism>
<evidence type="ECO:0000256" key="9">
    <source>
        <dbReference type="SAM" id="Phobius"/>
    </source>
</evidence>
<name>A0A9D1PHU1_9FIRM</name>
<keyword evidence="4 9" id="KW-0812">Transmembrane</keyword>
<dbReference type="GO" id="GO:0005886">
    <property type="term" value="C:plasma membrane"/>
    <property type="evidence" value="ECO:0007669"/>
    <property type="project" value="TreeGrafter"/>
</dbReference>
<keyword evidence="3" id="KW-0132">Cell division</keyword>
<evidence type="ECO:0000256" key="8">
    <source>
        <dbReference type="SAM" id="MobiDB-lite"/>
    </source>
</evidence>
<comment type="caution">
    <text evidence="11">The sequence shown here is derived from an EMBL/GenBank/DDBJ whole genome shotgun (WGS) entry which is preliminary data.</text>
</comment>
<dbReference type="PANTHER" id="PTHR37820">
    <property type="entry name" value="CELL DIVISION PROTEIN DIVIB"/>
    <property type="match status" value="1"/>
</dbReference>
<dbReference type="InterPro" id="IPR050487">
    <property type="entry name" value="FtsQ_DivIB"/>
</dbReference>
<keyword evidence="6 9" id="KW-0472">Membrane</keyword>
<feature type="compositionally biased region" description="Polar residues" evidence="8">
    <location>
        <begin position="1"/>
        <end position="14"/>
    </location>
</feature>
<feature type="region of interest" description="Disordered" evidence="8">
    <location>
        <begin position="1"/>
        <end position="41"/>
    </location>
</feature>
<gene>
    <name evidence="11" type="ORF">H9746_04345</name>
</gene>
<reference evidence="11" key="2">
    <citation type="submission" date="2021-04" db="EMBL/GenBank/DDBJ databases">
        <authorList>
            <person name="Gilroy R."/>
        </authorList>
    </citation>
    <scope>NUCLEOTIDE SEQUENCE</scope>
    <source>
        <strain evidence="11">CHK193-4272</strain>
    </source>
</reference>
<dbReference type="Gene3D" id="3.10.20.310">
    <property type="entry name" value="membrane protein fhac"/>
    <property type="match status" value="1"/>
</dbReference>
<keyword evidence="7" id="KW-0131">Cell cycle</keyword>
<evidence type="ECO:0000259" key="10">
    <source>
        <dbReference type="PROSITE" id="PS51779"/>
    </source>
</evidence>